<dbReference type="RefSeq" id="WP_236090837.1">
    <property type="nucleotide sequence ID" value="NZ_JAKGSG010000053.1"/>
</dbReference>
<comment type="caution">
    <text evidence="1">The sequence shown here is derived from an EMBL/GenBank/DDBJ whole genome shotgun (WGS) entry which is preliminary data.</text>
</comment>
<accession>A0AA41UAT3</accession>
<keyword evidence="2" id="KW-1185">Reference proteome</keyword>
<dbReference type="InterPro" id="IPR036457">
    <property type="entry name" value="PPM-type-like_dom_sf"/>
</dbReference>
<dbReference type="EMBL" id="JAKGSG010000053">
    <property type="protein sequence ID" value="MCF4123032.1"/>
    <property type="molecule type" value="Genomic_DNA"/>
</dbReference>
<evidence type="ECO:0000313" key="1">
    <source>
        <dbReference type="EMBL" id="MCF4123032.1"/>
    </source>
</evidence>
<dbReference type="AlphaFoldDB" id="A0AA41UAT3"/>
<proteinExistence type="predicted"/>
<sequence>MTTTTTGLTVLDTATSKGVGELNEDLAGSAGPYAWMFDGATDTPETFRPDPDVTGAYWISHTCDTWLRSRPLTRRPPGLVTSLATHVAESLRLAGMPDDGLPPVCSMGIVRRTDAQVEAAIVGDVFIYHAGKYALLSNPVFGRNEHTAVRTQRDTRQSPQEAAAGITARRRGYLKGRDGAWVLGNNPAVGADVLFAAWDYTPGDLLLLATDGFARAVTDYHLAESWTDLTNLVVRRSAARVIQMIRDHEASTDQSAPFFKKSDDACVTLLQLS</sequence>
<evidence type="ECO:0000313" key="2">
    <source>
        <dbReference type="Proteomes" id="UP001165405"/>
    </source>
</evidence>
<dbReference type="SUPFAM" id="SSF81606">
    <property type="entry name" value="PP2C-like"/>
    <property type="match status" value="1"/>
</dbReference>
<protein>
    <submittedName>
        <fullName evidence="1">Protein phosphatase 2C domain-containing protein</fullName>
    </submittedName>
</protein>
<name>A0AA41UAT3_9MICO</name>
<organism evidence="1 2">
    <name type="scientific">Antribacter soli</name>
    <dbReference type="NCBI Taxonomy" id="2910976"/>
    <lineage>
        <taxon>Bacteria</taxon>
        <taxon>Bacillati</taxon>
        <taxon>Actinomycetota</taxon>
        <taxon>Actinomycetes</taxon>
        <taxon>Micrococcales</taxon>
        <taxon>Promicromonosporaceae</taxon>
        <taxon>Antribacter</taxon>
    </lineage>
</organism>
<dbReference type="Proteomes" id="UP001165405">
    <property type="component" value="Unassembled WGS sequence"/>
</dbReference>
<gene>
    <name evidence="1" type="ORF">L1785_18815</name>
</gene>
<reference evidence="1" key="1">
    <citation type="submission" date="2022-01" db="EMBL/GenBank/DDBJ databases">
        <title>Antribacter sp. nov., isolated from Guizhou of China.</title>
        <authorList>
            <person name="Chengliang C."/>
            <person name="Ya Z."/>
        </authorList>
    </citation>
    <scope>NUCLEOTIDE SEQUENCE</scope>
    <source>
        <strain evidence="1">KLBMP 9083</strain>
    </source>
</reference>